<accession>A0ABD4AYF0</accession>
<sequence>MQFLDISEIGSKCYSRGYSQNRSQTVKFKSRSLGRLKLKPQYQILLKQLSILSFWSTCNVHQILHYVNRQPAIER</sequence>
<dbReference type="Proteomes" id="UP000034400">
    <property type="component" value="Unassembled WGS sequence"/>
</dbReference>
<dbReference type="EMBL" id="LASD01000003">
    <property type="protein sequence ID" value="KKL42397.1"/>
    <property type="molecule type" value="Genomic_DNA"/>
</dbReference>
<comment type="caution">
    <text evidence="1">The sequence shown here is derived from an EMBL/GenBank/DDBJ whole genome shotgun (WGS) entry which is preliminary data.</text>
</comment>
<evidence type="ECO:0000313" key="1">
    <source>
        <dbReference type="EMBL" id="KKL42397.1"/>
    </source>
</evidence>
<dbReference type="AlphaFoldDB" id="A0ABD4AYF0"/>
<proteinExistence type="predicted"/>
<evidence type="ECO:0000313" key="2">
    <source>
        <dbReference type="Proteomes" id="UP000034400"/>
    </source>
</evidence>
<protein>
    <submittedName>
        <fullName evidence="1">Uncharacterized protein</fullName>
    </submittedName>
</protein>
<organism evidence="1 2">
    <name type="scientific">Burkholderia contaminans LMG 23361</name>
    <dbReference type="NCBI Taxonomy" id="1334628"/>
    <lineage>
        <taxon>Bacteria</taxon>
        <taxon>Pseudomonadati</taxon>
        <taxon>Pseudomonadota</taxon>
        <taxon>Betaproteobacteria</taxon>
        <taxon>Burkholderiales</taxon>
        <taxon>Burkholderiaceae</taxon>
        <taxon>Burkholderia</taxon>
        <taxon>Burkholderia cepacia complex</taxon>
    </lineage>
</organism>
<gene>
    <name evidence="1" type="ORF">WR31_10655</name>
</gene>
<reference evidence="1 2" key="1">
    <citation type="submission" date="2015-03" db="EMBL/GenBank/DDBJ databases">
        <title>Draft genome sequences of the Burkholderia contaminans strains LMG 23361 and FFH2055 and Burkholderia cenocepacia K56-2.</title>
        <authorList>
            <person name="Bloodworth R.A."/>
            <person name="Selin C."/>
            <person name="Lopez De Volder M.A."/>
            <person name="Degrossi J."/>
            <person name="Drevinek P."/>
            <person name="Galanternik L."/>
            <person name="Cardona S.T."/>
        </authorList>
    </citation>
    <scope>NUCLEOTIDE SEQUENCE [LARGE SCALE GENOMIC DNA]</scope>
    <source>
        <strain evidence="1 2">LMG 23361</strain>
    </source>
</reference>
<name>A0ABD4AYF0_9BURK</name>